<accession>A0AAV5J5K3</accession>
<sequence>MVVVVALPVTVEVWHRRWKLRKTSVMVKRDFLPLSCLKNDPTIPQPKLLNPVLVGIFLQCHFFSF</sequence>
<comment type="caution">
    <text evidence="1">The sequence shown here is derived from an EMBL/GenBank/DDBJ whole genome shotgun (WGS) entry which is preliminary data.</text>
</comment>
<keyword evidence="2" id="KW-1185">Reference proteome</keyword>
<dbReference type="EMBL" id="BPVZ01000025">
    <property type="protein sequence ID" value="GKV06270.1"/>
    <property type="molecule type" value="Genomic_DNA"/>
</dbReference>
<reference evidence="1 2" key="1">
    <citation type="journal article" date="2021" name="Commun. Biol.">
        <title>The genome of Shorea leprosula (Dipterocarpaceae) highlights the ecological relevance of drought in aseasonal tropical rainforests.</title>
        <authorList>
            <person name="Ng K.K.S."/>
            <person name="Kobayashi M.J."/>
            <person name="Fawcett J.A."/>
            <person name="Hatakeyama M."/>
            <person name="Paape T."/>
            <person name="Ng C.H."/>
            <person name="Ang C.C."/>
            <person name="Tnah L.H."/>
            <person name="Lee C.T."/>
            <person name="Nishiyama T."/>
            <person name="Sese J."/>
            <person name="O'Brien M.J."/>
            <person name="Copetti D."/>
            <person name="Mohd Noor M.I."/>
            <person name="Ong R.C."/>
            <person name="Putra M."/>
            <person name="Sireger I.Z."/>
            <person name="Indrioko S."/>
            <person name="Kosugi Y."/>
            <person name="Izuno A."/>
            <person name="Isagi Y."/>
            <person name="Lee S.L."/>
            <person name="Shimizu K.K."/>
        </authorList>
    </citation>
    <scope>NUCLEOTIDE SEQUENCE [LARGE SCALE GENOMIC DNA]</scope>
    <source>
        <strain evidence="1">214</strain>
    </source>
</reference>
<evidence type="ECO:0000313" key="2">
    <source>
        <dbReference type="Proteomes" id="UP001054252"/>
    </source>
</evidence>
<gene>
    <name evidence="1" type="ORF">SLEP1_g18169</name>
</gene>
<proteinExistence type="predicted"/>
<organism evidence="1 2">
    <name type="scientific">Rubroshorea leprosula</name>
    <dbReference type="NCBI Taxonomy" id="152421"/>
    <lineage>
        <taxon>Eukaryota</taxon>
        <taxon>Viridiplantae</taxon>
        <taxon>Streptophyta</taxon>
        <taxon>Embryophyta</taxon>
        <taxon>Tracheophyta</taxon>
        <taxon>Spermatophyta</taxon>
        <taxon>Magnoliopsida</taxon>
        <taxon>eudicotyledons</taxon>
        <taxon>Gunneridae</taxon>
        <taxon>Pentapetalae</taxon>
        <taxon>rosids</taxon>
        <taxon>malvids</taxon>
        <taxon>Malvales</taxon>
        <taxon>Dipterocarpaceae</taxon>
        <taxon>Rubroshorea</taxon>
    </lineage>
</organism>
<dbReference type="AlphaFoldDB" id="A0AAV5J5K3"/>
<name>A0AAV5J5K3_9ROSI</name>
<dbReference type="Proteomes" id="UP001054252">
    <property type="component" value="Unassembled WGS sequence"/>
</dbReference>
<evidence type="ECO:0000313" key="1">
    <source>
        <dbReference type="EMBL" id="GKV06270.1"/>
    </source>
</evidence>
<protein>
    <submittedName>
        <fullName evidence="1">Uncharacterized protein</fullName>
    </submittedName>
</protein>